<evidence type="ECO:0000256" key="1">
    <source>
        <dbReference type="SAM" id="MobiDB-lite"/>
    </source>
</evidence>
<dbReference type="Pfam" id="PF05299">
    <property type="entry name" value="Peptidase_M61"/>
    <property type="match status" value="1"/>
</dbReference>
<dbReference type="OrthoDB" id="9778516at2"/>
<dbReference type="InterPro" id="IPR036034">
    <property type="entry name" value="PDZ_sf"/>
</dbReference>
<dbReference type="EMBL" id="CP000251">
    <property type="protein sequence ID" value="ABC83055.1"/>
    <property type="molecule type" value="Genomic_DNA"/>
</dbReference>
<dbReference type="Gene3D" id="2.30.42.10">
    <property type="match status" value="1"/>
</dbReference>
<dbReference type="InterPro" id="IPR024191">
    <property type="entry name" value="Peptidase_M61"/>
</dbReference>
<dbReference type="HOGENOM" id="CLU_022755_0_1_7"/>
<dbReference type="SMART" id="SM00228">
    <property type="entry name" value="PDZ"/>
    <property type="match status" value="1"/>
</dbReference>
<feature type="domain" description="PDZ" evidence="2">
    <location>
        <begin position="473"/>
        <end position="541"/>
    </location>
</feature>
<dbReference type="InterPro" id="IPR001478">
    <property type="entry name" value="PDZ"/>
</dbReference>
<dbReference type="RefSeq" id="WP_011422337.1">
    <property type="nucleotide sequence ID" value="NC_007760.1"/>
</dbReference>
<organism evidence="3 4">
    <name type="scientific">Anaeromyxobacter dehalogenans (strain 2CP-C)</name>
    <dbReference type="NCBI Taxonomy" id="290397"/>
    <lineage>
        <taxon>Bacteria</taxon>
        <taxon>Pseudomonadati</taxon>
        <taxon>Myxococcota</taxon>
        <taxon>Myxococcia</taxon>
        <taxon>Myxococcales</taxon>
        <taxon>Cystobacterineae</taxon>
        <taxon>Anaeromyxobacteraceae</taxon>
        <taxon>Anaeromyxobacter</taxon>
    </lineage>
</organism>
<dbReference type="SUPFAM" id="SSF50156">
    <property type="entry name" value="PDZ domain-like"/>
    <property type="match status" value="1"/>
</dbReference>
<evidence type="ECO:0000313" key="4">
    <source>
        <dbReference type="Proteomes" id="UP000001935"/>
    </source>
</evidence>
<dbReference type="Pfam" id="PF17899">
    <property type="entry name" value="Peptidase_M61_N"/>
    <property type="match status" value="1"/>
</dbReference>
<dbReference type="eggNOG" id="COG3975">
    <property type="taxonomic scope" value="Bacteria"/>
</dbReference>
<dbReference type="Proteomes" id="UP000001935">
    <property type="component" value="Chromosome"/>
</dbReference>
<dbReference type="InterPro" id="IPR007963">
    <property type="entry name" value="Peptidase_M61_catalytic"/>
</dbReference>
<reference evidence="3 4" key="1">
    <citation type="submission" date="2006-01" db="EMBL/GenBank/DDBJ databases">
        <title>Complete sequence of Anaeromyxobacter dehalogenans 2CP-C.</title>
        <authorList>
            <consortium name="US DOE Joint Genome Institute"/>
            <person name="Copeland A."/>
            <person name="Lucas S."/>
            <person name="Lapidus A."/>
            <person name="Barry K."/>
            <person name="Detter J.C."/>
            <person name="Glavina T."/>
            <person name="Hammon N."/>
            <person name="Israni S."/>
            <person name="Pitluck S."/>
            <person name="Brettin T."/>
            <person name="Bruce D."/>
            <person name="Han C."/>
            <person name="Tapia R."/>
            <person name="Gilna P."/>
            <person name="Kiss H."/>
            <person name="Schmutz J."/>
            <person name="Larimer F."/>
            <person name="Land M."/>
            <person name="Kyrpides N."/>
            <person name="Anderson I."/>
            <person name="Sanford R.A."/>
            <person name="Ritalahti K.M."/>
            <person name="Thomas H.S."/>
            <person name="Kirby J.R."/>
            <person name="Zhulin I.B."/>
            <person name="Loeffler F.E."/>
            <person name="Richardson P."/>
        </authorList>
    </citation>
    <scope>NUCLEOTIDE SEQUENCE [LARGE SCALE GENOMIC DNA]</scope>
    <source>
        <strain evidence="3 4">2CP-C</strain>
    </source>
</reference>
<dbReference type="Gene3D" id="1.10.390.10">
    <property type="entry name" value="Neutral Protease Domain 2"/>
    <property type="match status" value="1"/>
</dbReference>
<dbReference type="InterPro" id="IPR027268">
    <property type="entry name" value="Peptidase_M4/M1_CTD_sf"/>
</dbReference>
<proteinExistence type="predicted"/>
<evidence type="ECO:0000313" key="3">
    <source>
        <dbReference type="EMBL" id="ABC83055.1"/>
    </source>
</evidence>
<dbReference type="STRING" id="290397.Adeh_3288"/>
<dbReference type="Gene3D" id="2.60.40.3650">
    <property type="match status" value="1"/>
</dbReference>
<dbReference type="PIRSF" id="PIRSF016493">
    <property type="entry name" value="Glycyl_aminpptds"/>
    <property type="match status" value="1"/>
</dbReference>
<dbReference type="KEGG" id="ade:Adeh_3288"/>
<dbReference type="SUPFAM" id="SSF55486">
    <property type="entry name" value="Metalloproteases ('zincins'), catalytic domain"/>
    <property type="match status" value="1"/>
</dbReference>
<sequence>MRYRLSMPEPHGHLFHVELHLDRPGPTAELRFPVWTPGSYLVREYARHVEGLAAEDGSGRALAVERLDKHRVRVACGEATHLVLRYRVYANELTVRTCHLDGTHGYLNGAAVFPWVPGREREPHVLEVVPPAGWSVATALEGGPTTFTARDYDELADSPVEIGTHRLVRFEALGRPHQIALWGRGHVDAERLADDARRIVETHGKLMGGELPYDRYLFIVHVTDKRRGGLEHARSTTLNVARGGFFPRDAYVETLGLFSHEYFHLWNVKRLRPAAFVPFDYGQEQYTRLLWWFEGATSYYEQLALVRAGILAPRKWLENLGQALTSLERTPGAGKMSVEEASFLAWVKHYRPDENSPNSAISYYLKGELVALALDLALRRADHSLDALLRTLYARFADGGVPEDGVERVAAELLGEATARAFFDRHVRGTAPLEPDLELVGLALRRRAAAGLEDKGGTPAKPTNHDDGRPPAGWLGADLATAPKLAVRSVREGSPAWRAGLYPEDELVAEDGFRVDAGALWNRLCEVGEGGTVRLTVFRRDELVEVPVTLGKAPEDTVWLEPAAAASPAQKAAFEAWAGAPFPAK</sequence>
<name>Q2IEP8_ANADE</name>
<evidence type="ECO:0000259" key="2">
    <source>
        <dbReference type="SMART" id="SM00228"/>
    </source>
</evidence>
<feature type="region of interest" description="Disordered" evidence="1">
    <location>
        <begin position="451"/>
        <end position="471"/>
    </location>
</feature>
<accession>Q2IEP8</accession>
<gene>
    <name evidence="3" type="ordered locus">Adeh_3288</name>
</gene>
<dbReference type="AlphaFoldDB" id="Q2IEP8"/>
<dbReference type="InterPro" id="IPR040756">
    <property type="entry name" value="Peptidase_M61_N"/>
</dbReference>
<protein>
    <submittedName>
        <fullName evidence="3">Peptidase M61</fullName>
    </submittedName>
</protein>